<reference evidence="2 3" key="1">
    <citation type="submission" date="2017-04" db="EMBL/GenBank/DDBJ databases">
        <title>Draft genome sequence of Tuber borchii Vittad., a whitish edible truffle.</title>
        <authorList>
            <consortium name="DOE Joint Genome Institute"/>
            <person name="Murat C."/>
            <person name="Kuo A."/>
            <person name="Barry K.W."/>
            <person name="Clum A."/>
            <person name="Dockter R.B."/>
            <person name="Fauchery L."/>
            <person name="Iotti M."/>
            <person name="Kohler A."/>
            <person name="Labutti K."/>
            <person name="Lindquist E.A."/>
            <person name="Lipzen A."/>
            <person name="Ohm R.A."/>
            <person name="Wang M."/>
            <person name="Grigoriev I.V."/>
            <person name="Zambonelli A."/>
            <person name="Martin F.M."/>
        </authorList>
    </citation>
    <scope>NUCLEOTIDE SEQUENCE [LARGE SCALE GENOMIC DNA]</scope>
    <source>
        <strain evidence="2 3">Tbo3840</strain>
    </source>
</reference>
<keyword evidence="3" id="KW-1185">Reference proteome</keyword>
<feature type="region of interest" description="Disordered" evidence="1">
    <location>
        <begin position="168"/>
        <end position="196"/>
    </location>
</feature>
<evidence type="ECO:0000256" key="1">
    <source>
        <dbReference type="SAM" id="MobiDB-lite"/>
    </source>
</evidence>
<name>A0A2T7A5J3_TUBBO</name>
<feature type="compositionally biased region" description="Basic and acidic residues" evidence="1">
    <location>
        <begin position="185"/>
        <end position="196"/>
    </location>
</feature>
<dbReference type="EMBL" id="NESQ01000018">
    <property type="protein sequence ID" value="PUU83004.1"/>
    <property type="molecule type" value="Genomic_DNA"/>
</dbReference>
<evidence type="ECO:0000313" key="2">
    <source>
        <dbReference type="EMBL" id="PUU83004.1"/>
    </source>
</evidence>
<gene>
    <name evidence="2" type="ORF">B9Z19DRAFT_1105405</name>
</gene>
<feature type="compositionally biased region" description="Basic and acidic residues" evidence="1">
    <location>
        <begin position="48"/>
        <end position="61"/>
    </location>
</feature>
<feature type="region of interest" description="Disordered" evidence="1">
    <location>
        <begin position="41"/>
        <end position="72"/>
    </location>
</feature>
<organism evidence="2 3">
    <name type="scientific">Tuber borchii</name>
    <name type="common">White truffle</name>
    <dbReference type="NCBI Taxonomy" id="42251"/>
    <lineage>
        <taxon>Eukaryota</taxon>
        <taxon>Fungi</taxon>
        <taxon>Dikarya</taxon>
        <taxon>Ascomycota</taxon>
        <taxon>Pezizomycotina</taxon>
        <taxon>Pezizomycetes</taxon>
        <taxon>Pezizales</taxon>
        <taxon>Tuberaceae</taxon>
        <taxon>Tuber</taxon>
    </lineage>
</organism>
<evidence type="ECO:0000313" key="3">
    <source>
        <dbReference type="Proteomes" id="UP000244722"/>
    </source>
</evidence>
<proteinExistence type="predicted"/>
<dbReference type="AlphaFoldDB" id="A0A2T7A5J3"/>
<accession>A0A2T7A5J3</accession>
<dbReference type="Proteomes" id="UP000244722">
    <property type="component" value="Unassembled WGS sequence"/>
</dbReference>
<comment type="caution">
    <text evidence="2">The sequence shown here is derived from an EMBL/GenBank/DDBJ whole genome shotgun (WGS) entry which is preliminary data.</text>
</comment>
<sequence>MSVETVSLNRNKSTEPQPVFCYIDHEGDPFGGPFTVTHKESIQSAVSRSERDTRPADRCSDGSKLGDSTTSRWRNQLDITPLGLDKLISSRMPSSRPPCDSGEAVIDSEDLMHGQKSPFMVRKARNGRRSRMLRSPGGLVLKEIRDRVAIAYSITGTEIYQFAKQQRSRASAMGLGRAPMGRTQRSIERPNDPIRN</sequence>
<protein>
    <submittedName>
        <fullName evidence="2">Uncharacterized protein</fullName>
    </submittedName>
</protein>